<comment type="pathway">
    <text evidence="2 14 15">Porphyrin-containing compound metabolism; protoporphyrin-IX biosynthesis; protoporphyrin-IX from protoporphyrinogen-IX: step 1/1.</text>
</comment>
<keyword evidence="5 14" id="KW-1003">Cell membrane</keyword>
<evidence type="ECO:0000256" key="8">
    <source>
        <dbReference type="ARBA" id="ARBA00022723"/>
    </source>
</evidence>
<dbReference type="HAMAP" id="MF_02239">
    <property type="entry name" value="HemJ"/>
    <property type="match status" value="1"/>
</dbReference>
<keyword evidence="17" id="KW-1185">Reference proteome</keyword>
<evidence type="ECO:0000256" key="6">
    <source>
        <dbReference type="ARBA" id="ARBA00022617"/>
    </source>
</evidence>
<keyword evidence="12 14" id="KW-0472">Membrane</keyword>
<evidence type="ECO:0000256" key="4">
    <source>
        <dbReference type="ARBA" id="ARBA00017504"/>
    </source>
</evidence>
<comment type="subcellular location">
    <subcellularLocation>
        <location evidence="1 14">Cell membrane</location>
        <topology evidence="1 14">Multi-pass membrane protein</topology>
    </subcellularLocation>
</comment>
<protein>
    <recommendedName>
        <fullName evidence="4 14">Protoporphyrinogen IX oxidase</fullName>
        <shortName evidence="14">PPO</shortName>
        <ecNumber evidence="14 15">1.3.99.-</ecNumber>
    </recommendedName>
</protein>
<keyword evidence="7 14" id="KW-0812">Transmembrane</keyword>
<evidence type="ECO:0000256" key="1">
    <source>
        <dbReference type="ARBA" id="ARBA00004651"/>
    </source>
</evidence>
<evidence type="ECO:0000256" key="10">
    <source>
        <dbReference type="ARBA" id="ARBA00023002"/>
    </source>
</evidence>
<keyword evidence="11 14" id="KW-0408">Iron</keyword>
<evidence type="ECO:0000256" key="2">
    <source>
        <dbReference type="ARBA" id="ARBA00005073"/>
    </source>
</evidence>
<comment type="catalytic activity">
    <reaction evidence="13 14 15">
        <text>protoporphyrinogen IX + 3 A = protoporphyrin IX + 3 AH2</text>
        <dbReference type="Rhea" id="RHEA:62000"/>
        <dbReference type="ChEBI" id="CHEBI:13193"/>
        <dbReference type="ChEBI" id="CHEBI:17499"/>
        <dbReference type="ChEBI" id="CHEBI:57306"/>
        <dbReference type="ChEBI" id="CHEBI:57307"/>
    </reaction>
</comment>
<name>A0ABY4T6B5_9GAMM</name>
<evidence type="ECO:0000256" key="9">
    <source>
        <dbReference type="ARBA" id="ARBA00022989"/>
    </source>
</evidence>
<dbReference type="Proteomes" id="UP001056681">
    <property type="component" value="Chromosome"/>
</dbReference>
<feature type="transmembrane region" description="Helical" evidence="14">
    <location>
        <begin position="94"/>
        <end position="112"/>
    </location>
</feature>
<comment type="similarity">
    <text evidence="3 14 15">Belongs to the HemJ family.</text>
</comment>
<reference evidence="16" key="1">
    <citation type="submission" date="2020-10" db="EMBL/GenBank/DDBJ databases">
        <title>Whole-genome sequence of Luteibacter sp. EIF3.</title>
        <authorList>
            <person name="Friedrich I."/>
            <person name="Hertel R."/>
            <person name="Daniel R."/>
        </authorList>
    </citation>
    <scope>NUCLEOTIDE SEQUENCE</scope>
    <source>
        <strain evidence="16">EIF3</strain>
    </source>
</reference>
<evidence type="ECO:0000256" key="13">
    <source>
        <dbReference type="ARBA" id="ARBA00048390"/>
    </source>
</evidence>
<dbReference type="EC" id="1.3.99.-" evidence="14 15"/>
<dbReference type="Pfam" id="PF03653">
    <property type="entry name" value="UPF0093"/>
    <property type="match status" value="1"/>
</dbReference>
<dbReference type="PANTHER" id="PTHR40255:SF1">
    <property type="entry name" value="PROTOPORPHYRINOGEN IX OXIDASE"/>
    <property type="match status" value="1"/>
</dbReference>
<organism evidence="16 17">
    <name type="scientific">Luteibacter flocculans</name>
    <dbReference type="NCBI Taxonomy" id="2780091"/>
    <lineage>
        <taxon>Bacteria</taxon>
        <taxon>Pseudomonadati</taxon>
        <taxon>Pseudomonadota</taxon>
        <taxon>Gammaproteobacteria</taxon>
        <taxon>Lysobacterales</taxon>
        <taxon>Rhodanobacteraceae</taxon>
        <taxon>Luteibacter</taxon>
    </lineage>
</organism>
<evidence type="ECO:0000256" key="12">
    <source>
        <dbReference type="ARBA" id="ARBA00023136"/>
    </source>
</evidence>
<keyword evidence="8 14" id="KW-0479">Metal-binding</keyword>
<evidence type="ECO:0000256" key="5">
    <source>
        <dbReference type="ARBA" id="ARBA00022475"/>
    </source>
</evidence>
<keyword evidence="9 14" id="KW-1133">Transmembrane helix</keyword>
<keyword evidence="10 14" id="KW-0560">Oxidoreductase</keyword>
<dbReference type="EMBL" id="CP063231">
    <property type="protein sequence ID" value="URL59458.1"/>
    <property type="molecule type" value="Genomic_DNA"/>
</dbReference>
<proteinExistence type="inferred from homology"/>
<feature type="transmembrane region" description="Helical" evidence="14">
    <location>
        <begin position="66"/>
        <end position="88"/>
    </location>
</feature>
<evidence type="ECO:0000256" key="3">
    <source>
        <dbReference type="ARBA" id="ARBA00006501"/>
    </source>
</evidence>
<feature type="transmembrane region" description="Helical" evidence="14">
    <location>
        <begin position="16"/>
        <end position="39"/>
    </location>
</feature>
<comment type="subunit">
    <text evidence="14">Homodimer.</text>
</comment>
<evidence type="ECO:0000313" key="16">
    <source>
        <dbReference type="EMBL" id="URL59458.1"/>
    </source>
</evidence>
<dbReference type="RefSeq" id="WP_425602612.1">
    <property type="nucleotide sequence ID" value="NZ_CP063231.1"/>
</dbReference>
<dbReference type="InterPro" id="IPR005265">
    <property type="entry name" value="HemJ-like"/>
</dbReference>
<evidence type="ECO:0000256" key="15">
    <source>
        <dbReference type="PIRNR" id="PIRNR004638"/>
    </source>
</evidence>
<dbReference type="PANTHER" id="PTHR40255">
    <property type="entry name" value="UPF0093 MEMBRANE PROTEIN SLR1790"/>
    <property type="match status" value="1"/>
</dbReference>
<evidence type="ECO:0000256" key="11">
    <source>
        <dbReference type="ARBA" id="ARBA00023004"/>
    </source>
</evidence>
<feature type="binding site" description="axial binding residue" evidence="14">
    <location>
        <position position="25"/>
    </location>
    <ligand>
        <name>heme</name>
        <dbReference type="ChEBI" id="CHEBI:30413"/>
    </ligand>
    <ligandPart>
        <name>Fe</name>
        <dbReference type="ChEBI" id="CHEBI:18248"/>
    </ligandPart>
</feature>
<accession>A0ABY4T6B5</accession>
<gene>
    <name evidence="16" type="ORF">IM816_04960</name>
</gene>
<keyword evidence="6 14" id="KW-0349">Heme</keyword>
<comment type="function">
    <text evidence="14 15">Catalyzes the oxidation of protoporphyrinogen IX to protoporphyrin IX.</text>
</comment>
<feature type="transmembrane region" description="Helical" evidence="14">
    <location>
        <begin position="133"/>
        <end position="150"/>
    </location>
</feature>
<comment type="cofactor">
    <cofactor evidence="14 15">
        <name>heme b</name>
        <dbReference type="ChEBI" id="CHEBI:60344"/>
    </cofactor>
    <text evidence="14 15">Binds 1 heme b (iron(II)-protoporphyrin IX) group per subunit.</text>
</comment>
<evidence type="ECO:0000313" key="17">
    <source>
        <dbReference type="Proteomes" id="UP001056681"/>
    </source>
</evidence>
<evidence type="ECO:0000256" key="14">
    <source>
        <dbReference type="HAMAP-Rule" id="MF_02239"/>
    </source>
</evidence>
<evidence type="ECO:0000256" key="7">
    <source>
        <dbReference type="ARBA" id="ARBA00022692"/>
    </source>
</evidence>
<dbReference type="PIRSF" id="PIRSF004638">
    <property type="entry name" value="UCP004638"/>
    <property type="match status" value="1"/>
</dbReference>
<feature type="binding site" description="axial binding residue" evidence="14">
    <location>
        <position position="98"/>
    </location>
    <ligand>
        <name>heme</name>
        <dbReference type="ChEBI" id="CHEBI:30413"/>
    </ligand>
    <ligandPart>
        <name>Fe</name>
        <dbReference type="ChEBI" id="CHEBI:18248"/>
    </ligandPart>
</feature>
<sequence length="154" mass="17124">MPAWATLTSFGGASPVAYLLTKSLHIVFVIAWMATVFYLPRILVNIAEAGAEPAVKARLELMGRRLYKFGHSMFGLAFLFGLVLWLYFHISGGWLHAKIALVLVMLGYFIWSGRLLKRSMAGGSLPPSRTLRLFNELPVLVLLAIVYLVVAKPF</sequence>